<dbReference type="EC" id="4.1.2.4" evidence="7"/>
<evidence type="ECO:0000256" key="6">
    <source>
        <dbReference type="ARBA" id="ARBA00056337"/>
    </source>
</evidence>
<comment type="function">
    <text evidence="6 7">Catalyzes a reversible aldol reaction between acetaldehyde and D-glyceraldehyde 3-phosphate to generate 2-deoxy-D-ribose 5-phosphate.</text>
</comment>
<dbReference type="CDD" id="cd00959">
    <property type="entry name" value="DeoC"/>
    <property type="match status" value="1"/>
</dbReference>
<dbReference type="InterPro" id="IPR011343">
    <property type="entry name" value="DeoC"/>
</dbReference>
<dbReference type="FunFam" id="3.20.20.70:FF:000044">
    <property type="entry name" value="Deoxyribose-phosphate aldolase"/>
    <property type="match status" value="1"/>
</dbReference>
<evidence type="ECO:0000313" key="8">
    <source>
        <dbReference type="EMBL" id="QNN63412.1"/>
    </source>
</evidence>
<dbReference type="GO" id="GO:0005737">
    <property type="term" value="C:cytoplasm"/>
    <property type="evidence" value="ECO:0007669"/>
    <property type="project" value="UniProtKB-SubCell"/>
</dbReference>
<feature type="active site" description="Proton donor/acceptor" evidence="7">
    <location>
        <position position="90"/>
    </location>
</feature>
<protein>
    <recommendedName>
        <fullName evidence="7">Deoxyribose-phosphate aldolase</fullName>
        <shortName evidence="7">DERA</shortName>
        <ecNumber evidence="7">4.1.2.4</ecNumber>
    </recommendedName>
    <alternativeName>
        <fullName evidence="7">2-deoxy-D-ribose 5-phosphate aldolase</fullName>
    </alternativeName>
    <alternativeName>
        <fullName evidence="7">Phosphodeoxyriboaldolase</fullName>
        <shortName evidence="7">Deoxyriboaldolase</shortName>
    </alternativeName>
</protein>
<dbReference type="SMART" id="SM01133">
    <property type="entry name" value="DeoC"/>
    <property type="match status" value="1"/>
</dbReference>
<dbReference type="InterPro" id="IPR028581">
    <property type="entry name" value="DeoC_typeI"/>
</dbReference>
<evidence type="ECO:0000256" key="3">
    <source>
        <dbReference type="ARBA" id="ARBA00023239"/>
    </source>
</evidence>
<comment type="subcellular location">
    <subcellularLocation>
        <location evidence="7">Cytoplasm</location>
    </subcellularLocation>
</comment>
<reference evidence="8 9" key="1">
    <citation type="submission" date="2020-08" db="EMBL/GenBank/DDBJ databases">
        <title>Genome sequence of Leucobacter denitrificans KACC 14055T.</title>
        <authorList>
            <person name="Hyun D.-W."/>
            <person name="Bae J.-W."/>
        </authorList>
    </citation>
    <scope>NUCLEOTIDE SEQUENCE [LARGE SCALE GENOMIC DNA]</scope>
    <source>
        <strain evidence="8 9">KACC 14055</strain>
    </source>
</reference>
<comment type="catalytic activity">
    <reaction evidence="5 7">
        <text>2-deoxy-D-ribose 5-phosphate = D-glyceraldehyde 3-phosphate + acetaldehyde</text>
        <dbReference type="Rhea" id="RHEA:12821"/>
        <dbReference type="ChEBI" id="CHEBI:15343"/>
        <dbReference type="ChEBI" id="CHEBI:59776"/>
        <dbReference type="ChEBI" id="CHEBI:62877"/>
        <dbReference type="EC" id="4.1.2.4"/>
    </reaction>
</comment>
<dbReference type="EMBL" id="CP060716">
    <property type="protein sequence ID" value="QNN63412.1"/>
    <property type="molecule type" value="Genomic_DNA"/>
</dbReference>
<dbReference type="InterPro" id="IPR013785">
    <property type="entry name" value="Aldolase_TIM"/>
</dbReference>
<sequence length="228" mass="23723">MTALTPQHFLEVADHTLLAPTTTKADLDAFLEDAAELGVKRVCVSPSLLPVDKRGREIVTVVGFPSGVHTAEAKAFEAAQAVRDGADEIDMVVNPGLVQAADWEGLRAEIRAVRDACPDHVLKVIIESASLSDEQIVACSQASESAGADFVKTSTGFHSAGGASAHAVRLMAETVGDRLGVKASGGIRTAETAREMWEAGATRFGVSATAAIVADWESEGSTSADSGY</sequence>
<proteinExistence type="inferred from homology"/>
<evidence type="ECO:0000313" key="9">
    <source>
        <dbReference type="Proteomes" id="UP000515934"/>
    </source>
</evidence>
<feature type="active site" description="Schiff-base intermediate with acetaldehyde" evidence="7">
    <location>
        <position position="152"/>
    </location>
</feature>
<organism evidence="8 9">
    <name type="scientific">Leucobacter denitrificans</name>
    <dbReference type="NCBI Taxonomy" id="683042"/>
    <lineage>
        <taxon>Bacteria</taxon>
        <taxon>Bacillati</taxon>
        <taxon>Actinomycetota</taxon>
        <taxon>Actinomycetes</taxon>
        <taxon>Micrococcales</taxon>
        <taxon>Microbacteriaceae</taxon>
        <taxon>Leucobacter</taxon>
    </lineage>
</organism>
<dbReference type="NCBIfam" id="TIGR00126">
    <property type="entry name" value="deoC"/>
    <property type="match status" value="1"/>
</dbReference>
<dbReference type="GO" id="GO:0009264">
    <property type="term" value="P:deoxyribonucleotide catabolic process"/>
    <property type="evidence" value="ECO:0007669"/>
    <property type="project" value="UniProtKB-UniRule"/>
</dbReference>
<name>A0A7G9S6D7_9MICO</name>
<dbReference type="HAMAP" id="MF_00114">
    <property type="entry name" value="DeoC_type1"/>
    <property type="match status" value="1"/>
</dbReference>
<dbReference type="Proteomes" id="UP000515934">
    <property type="component" value="Chromosome"/>
</dbReference>
<gene>
    <name evidence="7" type="primary">deoC</name>
    <name evidence="8" type="ORF">H9L06_03580</name>
</gene>
<dbReference type="UniPathway" id="UPA00002">
    <property type="reaction ID" value="UER00468"/>
</dbReference>
<dbReference type="KEGG" id="ldn:H9L06_03580"/>
<keyword evidence="4 7" id="KW-0704">Schiff base</keyword>
<dbReference type="SUPFAM" id="SSF51569">
    <property type="entry name" value="Aldolase"/>
    <property type="match status" value="1"/>
</dbReference>
<keyword evidence="9" id="KW-1185">Reference proteome</keyword>
<accession>A0A7G9S6D7</accession>
<dbReference type="RefSeq" id="WP_187555879.1">
    <property type="nucleotide sequence ID" value="NZ_CP060716.1"/>
</dbReference>
<dbReference type="Gene3D" id="3.20.20.70">
    <property type="entry name" value="Aldolase class I"/>
    <property type="match status" value="1"/>
</dbReference>
<evidence type="ECO:0000256" key="5">
    <source>
        <dbReference type="ARBA" id="ARBA00048791"/>
    </source>
</evidence>
<feature type="active site" description="Proton donor/acceptor" evidence="7">
    <location>
        <position position="182"/>
    </location>
</feature>
<dbReference type="PANTHER" id="PTHR10889:SF1">
    <property type="entry name" value="DEOXYRIBOSE-PHOSPHATE ALDOLASE"/>
    <property type="match status" value="1"/>
</dbReference>
<comment type="pathway">
    <text evidence="7">Carbohydrate degradation; 2-deoxy-D-ribose 1-phosphate degradation; D-glyceraldehyde 3-phosphate and acetaldehyde from 2-deoxy-alpha-D-ribose 1-phosphate: step 2/2.</text>
</comment>
<dbReference type="Pfam" id="PF01791">
    <property type="entry name" value="DeoC"/>
    <property type="match status" value="1"/>
</dbReference>
<evidence type="ECO:0000256" key="2">
    <source>
        <dbReference type="ARBA" id="ARBA00022490"/>
    </source>
</evidence>
<evidence type="ECO:0000256" key="4">
    <source>
        <dbReference type="ARBA" id="ARBA00023270"/>
    </source>
</evidence>
<dbReference type="AlphaFoldDB" id="A0A7G9S6D7"/>
<evidence type="ECO:0000256" key="1">
    <source>
        <dbReference type="ARBA" id="ARBA00010936"/>
    </source>
</evidence>
<dbReference type="InterPro" id="IPR002915">
    <property type="entry name" value="DeoC/FbaB/LacD_aldolase"/>
</dbReference>
<dbReference type="GO" id="GO:0006018">
    <property type="term" value="P:2-deoxyribose 1-phosphate catabolic process"/>
    <property type="evidence" value="ECO:0007669"/>
    <property type="project" value="UniProtKB-UniRule"/>
</dbReference>
<dbReference type="GO" id="GO:0004139">
    <property type="term" value="F:deoxyribose-phosphate aldolase activity"/>
    <property type="evidence" value="ECO:0007669"/>
    <property type="project" value="UniProtKB-UniRule"/>
</dbReference>
<keyword evidence="3 7" id="KW-0456">Lyase</keyword>
<dbReference type="GO" id="GO:0016052">
    <property type="term" value="P:carbohydrate catabolic process"/>
    <property type="evidence" value="ECO:0007669"/>
    <property type="project" value="TreeGrafter"/>
</dbReference>
<dbReference type="PIRSF" id="PIRSF001357">
    <property type="entry name" value="DeoC"/>
    <property type="match status" value="1"/>
</dbReference>
<dbReference type="PANTHER" id="PTHR10889">
    <property type="entry name" value="DEOXYRIBOSE-PHOSPHATE ALDOLASE"/>
    <property type="match status" value="1"/>
</dbReference>
<keyword evidence="2 7" id="KW-0963">Cytoplasm</keyword>
<comment type="similarity">
    <text evidence="1 7">Belongs to the DeoC/FbaB aldolase family. DeoC type 1 subfamily.</text>
</comment>
<evidence type="ECO:0000256" key="7">
    <source>
        <dbReference type="HAMAP-Rule" id="MF_00114"/>
    </source>
</evidence>